<organism evidence="3 4">
    <name type="scientific">Taenia crassiceps</name>
    <dbReference type="NCBI Taxonomy" id="6207"/>
    <lineage>
        <taxon>Eukaryota</taxon>
        <taxon>Metazoa</taxon>
        <taxon>Spiralia</taxon>
        <taxon>Lophotrochozoa</taxon>
        <taxon>Platyhelminthes</taxon>
        <taxon>Cestoda</taxon>
        <taxon>Eucestoda</taxon>
        <taxon>Cyclophyllidea</taxon>
        <taxon>Taeniidae</taxon>
        <taxon>Taenia</taxon>
    </lineage>
</organism>
<dbReference type="EMBL" id="JAKROA010000002">
    <property type="protein sequence ID" value="KAL5109774.1"/>
    <property type="molecule type" value="Genomic_DNA"/>
</dbReference>
<sequence>MGTNEKSPPKRAQPTFPSRMSEGTSHASSMKAGVEFGLLRHDVPPLPPSRGRKVPRELLLNNQECIPAGSGFQGHCHFAEVTKDVPRHPLSTVAAVTALELREAPATVPPSVTNPPSDLLAVAKCPLPPHMIALTPQTAPFTVNTKPPALEILQQHKQEACQKKWLIRVGVLLAVALVLICVVYQICTWTSRWQKRRAFLLVQRTSTSAVSEDRRGGDTKPVLSDVNITICNANPFRGSAVFDLPSGSYIYDTLTRIRSGALRVPDFAKELSKQSLSTLIAISHHLPDMLRRMLLLMCRPWRPPSPSRDH</sequence>
<dbReference type="Proteomes" id="UP001651158">
    <property type="component" value="Unassembled WGS sequence"/>
</dbReference>
<evidence type="ECO:0000313" key="4">
    <source>
        <dbReference type="Proteomes" id="UP001651158"/>
    </source>
</evidence>
<keyword evidence="2" id="KW-1133">Transmembrane helix</keyword>
<keyword evidence="2" id="KW-0472">Membrane</keyword>
<keyword evidence="2" id="KW-0812">Transmembrane</keyword>
<evidence type="ECO:0000256" key="2">
    <source>
        <dbReference type="SAM" id="Phobius"/>
    </source>
</evidence>
<protein>
    <submittedName>
        <fullName evidence="3">Uncharacterized protein</fullName>
    </submittedName>
</protein>
<feature type="transmembrane region" description="Helical" evidence="2">
    <location>
        <begin position="165"/>
        <end position="187"/>
    </location>
</feature>
<accession>A0ABR4QJC8</accession>
<keyword evidence="4" id="KW-1185">Reference proteome</keyword>
<comment type="caution">
    <text evidence="3">The sequence shown here is derived from an EMBL/GenBank/DDBJ whole genome shotgun (WGS) entry which is preliminary data.</text>
</comment>
<proteinExistence type="predicted"/>
<name>A0ABR4QJC8_9CEST</name>
<feature type="region of interest" description="Disordered" evidence="1">
    <location>
        <begin position="1"/>
        <end position="29"/>
    </location>
</feature>
<feature type="compositionally biased region" description="Polar residues" evidence="1">
    <location>
        <begin position="15"/>
        <end position="28"/>
    </location>
</feature>
<gene>
    <name evidence="3" type="ORF">TcWFU_001095</name>
</gene>
<evidence type="ECO:0000256" key="1">
    <source>
        <dbReference type="SAM" id="MobiDB-lite"/>
    </source>
</evidence>
<reference evidence="3 4" key="1">
    <citation type="journal article" date="2022" name="Front. Cell. Infect. Microbiol.">
        <title>The Genomes of Two Strains of Taenia crassiceps the Animal Model for the Study of Human Cysticercosis.</title>
        <authorList>
            <person name="Bobes R.J."/>
            <person name="Estrada K."/>
            <person name="Rios-Valencia D.G."/>
            <person name="Calderon-Gallegos A."/>
            <person name="de la Torre P."/>
            <person name="Carrero J.C."/>
            <person name="Sanchez-Flores A."/>
            <person name="Laclette J.P."/>
        </authorList>
    </citation>
    <scope>NUCLEOTIDE SEQUENCE [LARGE SCALE GENOMIC DNA]</scope>
    <source>
        <strain evidence="3">WFUcys</strain>
    </source>
</reference>
<evidence type="ECO:0000313" key="3">
    <source>
        <dbReference type="EMBL" id="KAL5109774.1"/>
    </source>
</evidence>